<dbReference type="EMBL" id="LZIN01000048">
    <property type="protein sequence ID" value="OBG06556.1"/>
    <property type="molecule type" value="Genomic_DNA"/>
</dbReference>
<dbReference type="GO" id="GO:0090729">
    <property type="term" value="F:toxin activity"/>
    <property type="evidence" value="ECO:0007669"/>
    <property type="project" value="UniProtKB-KW"/>
</dbReference>
<name>A0A1A2ENZ7_MYCSD</name>
<dbReference type="GO" id="GO:0000287">
    <property type="term" value="F:magnesium ion binding"/>
    <property type="evidence" value="ECO:0007669"/>
    <property type="project" value="UniProtKB-UniRule"/>
</dbReference>
<dbReference type="OrthoDB" id="1525146at2"/>
<keyword evidence="2 6" id="KW-0540">Nuclease</keyword>
<dbReference type="AlphaFoldDB" id="A0A1A2ENZ7"/>
<dbReference type="Pfam" id="PF01850">
    <property type="entry name" value="PIN"/>
    <property type="match status" value="1"/>
</dbReference>
<evidence type="ECO:0000256" key="5">
    <source>
        <dbReference type="ARBA" id="ARBA00022842"/>
    </source>
</evidence>
<comment type="function">
    <text evidence="6">Toxic component of a toxin-antitoxin (TA) system. An RNase.</text>
</comment>
<keyword evidence="1 6" id="KW-1277">Toxin-antitoxin system</keyword>
<dbReference type="RefSeq" id="WP_064855004.1">
    <property type="nucleotide sequence ID" value="NZ_LZIM01000035.1"/>
</dbReference>
<dbReference type="EC" id="3.1.-.-" evidence="6"/>
<keyword evidence="5 6" id="KW-0460">Magnesium</keyword>
<keyword evidence="6" id="KW-0800">Toxin</keyword>
<feature type="binding site" evidence="6">
    <location>
        <position position="102"/>
    </location>
    <ligand>
        <name>Mg(2+)</name>
        <dbReference type="ChEBI" id="CHEBI:18420"/>
    </ligand>
</feature>
<dbReference type="Proteomes" id="UP000093985">
    <property type="component" value="Unassembled WGS sequence"/>
</dbReference>
<reference evidence="9" key="1">
    <citation type="submission" date="2016-06" db="EMBL/GenBank/DDBJ databases">
        <authorList>
            <person name="Sutton G."/>
            <person name="Brinkac L."/>
            <person name="Sanka R."/>
            <person name="Adams M."/>
            <person name="Lau E."/>
            <person name="Mehaffy C."/>
            <person name="Tameris M."/>
            <person name="Hatherill M."/>
            <person name="Hanekom W."/>
            <person name="Mahomed H."/>
            <person name="Mcshane H."/>
        </authorList>
    </citation>
    <scope>NUCLEOTIDE SEQUENCE [LARGE SCALE GENOMIC DNA]</scope>
    <source>
        <strain evidence="9">852014-51077_SCH5608930-a</strain>
    </source>
</reference>
<dbReference type="InterPro" id="IPR022907">
    <property type="entry name" value="VapC_family"/>
</dbReference>
<comment type="similarity">
    <text evidence="6">Belongs to the PINc/VapC protein family.</text>
</comment>
<feature type="binding site" evidence="6">
    <location>
        <position position="7"/>
    </location>
    <ligand>
        <name>Mg(2+)</name>
        <dbReference type="ChEBI" id="CHEBI:18420"/>
    </ligand>
</feature>
<dbReference type="GO" id="GO:0016787">
    <property type="term" value="F:hydrolase activity"/>
    <property type="evidence" value="ECO:0007669"/>
    <property type="project" value="UniProtKB-KW"/>
</dbReference>
<dbReference type="CDD" id="cd09874">
    <property type="entry name" value="PIN_MT3492-like"/>
    <property type="match status" value="1"/>
</dbReference>
<dbReference type="InterPro" id="IPR002716">
    <property type="entry name" value="PIN_dom"/>
</dbReference>
<sequence length="144" mass="15274">MSLVYFDASAFVKLLTTETGSSLASALWDSCDAALSSRLAYPEVRAALAAAARNHDLTEPELAGAERDWEDFWAATRPVELTAAVEQHAGQLARAHALRGADAVHLASALAIGDSDLIVAVWDRRLHAGAQAARCRVAPAQLDP</sequence>
<organism evidence="8 9">
    <name type="scientific">Mycolicibacter sinensis (strain JDM601)</name>
    <name type="common">Mycobacterium sinense</name>
    <dbReference type="NCBI Taxonomy" id="875328"/>
    <lineage>
        <taxon>Bacteria</taxon>
        <taxon>Bacillati</taxon>
        <taxon>Actinomycetota</taxon>
        <taxon>Actinomycetes</taxon>
        <taxon>Mycobacteriales</taxon>
        <taxon>Mycobacteriaceae</taxon>
        <taxon>Mycolicibacter</taxon>
    </lineage>
</organism>
<evidence type="ECO:0000259" key="7">
    <source>
        <dbReference type="Pfam" id="PF01850"/>
    </source>
</evidence>
<evidence type="ECO:0000256" key="3">
    <source>
        <dbReference type="ARBA" id="ARBA00022723"/>
    </source>
</evidence>
<dbReference type="HAMAP" id="MF_00265">
    <property type="entry name" value="VapC_Nob1"/>
    <property type="match status" value="1"/>
</dbReference>
<evidence type="ECO:0000256" key="2">
    <source>
        <dbReference type="ARBA" id="ARBA00022722"/>
    </source>
</evidence>
<accession>A0A1A2ENZ7</accession>
<evidence type="ECO:0000256" key="1">
    <source>
        <dbReference type="ARBA" id="ARBA00022649"/>
    </source>
</evidence>
<feature type="domain" description="PIN" evidence="7">
    <location>
        <begin position="4"/>
        <end position="114"/>
    </location>
</feature>
<dbReference type="InterPro" id="IPR029060">
    <property type="entry name" value="PIN-like_dom_sf"/>
</dbReference>
<dbReference type="GO" id="GO:0004540">
    <property type="term" value="F:RNA nuclease activity"/>
    <property type="evidence" value="ECO:0007669"/>
    <property type="project" value="InterPro"/>
</dbReference>
<protein>
    <recommendedName>
        <fullName evidence="6">Ribonuclease VapC</fullName>
        <shortName evidence="6">RNase VapC</shortName>
        <ecNumber evidence="6">3.1.-.-</ecNumber>
    </recommendedName>
    <alternativeName>
        <fullName evidence="6">Toxin VapC</fullName>
    </alternativeName>
</protein>
<comment type="caution">
    <text evidence="8">The sequence shown here is derived from an EMBL/GenBank/DDBJ whole genome shotgun (WGS) entry which is preliminary data.</text>
</comment>
<evidence type="ECO:0000313" key="8">
    <source>
        <dbReference type="EMBL" id="OBG06556.1"/>
    </source>
</evidence>
<evidence type="ECO:0000313" key="9">
    <source>
        <dbReference type="Proteomes" id="UP000093985"/>
    </source>
</evidence>
<gene>
    <name evidence="6" type="primary">vapC</name>
    <name evidence="8" type="ORF">A5771_08090</name>
</gene>
<proteinExistence type="inferred from homology"/>
<keyword evidence="4 6" id="KW-0378">Hydrolase</keyword>
<evidence type="ECO:0000256" key="4">
    <source>
        <dbReference type="ARBA" id="ARBA00022801"/>
    </source>
</evidence>
<comment type="cofactor">
    <cofactor evidence="6">
        <name>Mg(2+)</name>
        <dbReference type="ChEBI" id="CHEBI:18420"/>
    </cofactor>
</comment>
<keyword evidence="3 6" id="KW-0479">Metal-binding</keyword>
<dbReference type="SUPFAM" id="SSF88723">
    <property type="entry name" value="PIN domain-like"/>
    <property type="match status" value="1"/>
</dbReference>
<evidence type="ECO:0000256" key="6">
    <source>
        <dbReference type="HAMAP-Rule" id="MF_00265"/>
    </source>
</evidence>
<dbReference type="Gene3D" id="3.40.50.1010">
    <property type="entry name" value="5'-nuclease"/>
    <property type="match status" value="1"/>
</dbReference>